<dbReference type="Gene3D" id="2.60.40.790">
    <property type="match status" value="1"/>
</dbReference>
<dbReference type="AlphaFoldDB" id="A0AAD5XKF9"/>
<feature type="domain" description="SHSP" evidence="4">
    <location>
        <begin position="326"/>
        <end position="449"/>
    </location>
</feature>
<dbReference type="PROSITE" id="PS01031">
    <property type="entry name" value="SHSP"/>
    <property type="match status" value="1"/>
</dbReference>
<dbReference type="Proteomes" id="UP001211907">
    <property type="component" value="Unassembled WGS sequence"/>
</dbReference>
<feature type="compositionally biased region" description="Polar residues" evidence="3">
    <location>
        <begin position="17"/>
        <end position="47"/>
    </location>
</feature>
<proteinExistence type="inferred from homology"/>
<gene>
    <name evidence="5" type="ORF">HK100_006127</name>
</gene>
<name>A0AAD5XKF9_9FUNG</name>
<evidence type="ECO:0000259" key="4">
    <source>
        <dbReference type="PROSITE" id="PS01031"/>
    </source>
</evidence>
<evidence type="ECO:0000256" key="1">
    <source>
        <dbReference type="PROSITE-ProRule" id="PRU00285"/>
    </source>
</evidence>
<accession>A0AAD5XKF9</accession>
<dbReference type="InterPro" id="IPR002068">
    <property type="entry name" value="A-crystallin/Hsp20_dom"/>
</dbReference>
<evidence type="ECO:0000256" key="3">
    <source>
        <dbReference type="SAM" id="MobiDB-lite"/>
    </source>
</evidence>
<feature type="compositionally biased region" description="Low complexity" evidence="3">
    <location>
        <begin position="73"/>
        <end position="96"/>
    </location>
</feature>
<dbReference type="Pfam" id="PF00011">
    <property type="entry name" value="HSP20"/>
    <property type="match status" value="1"/>
</dbReference>
<evidence type="ECO:0000313" key="6">
    <source>
        <dbReference type="Proteomes" id="UP001211907"/>
    </source>
</evidence>
<evidence type="ECO:0000313" key="5">
    <source>
        <dbReference type="EMBL" id="KAJ3131660.1"/>
    </source>
</evidence>
<reference evidence="5" key="1">
    <citation type="submission" date="2020-05" db="EMBL/GenBank/DDBJ databases">
        <title>Phylogenomic resolution of chytrid fungi.</title>
        <authorList>
            <person name="Stajich J.E."/>
            <person name="Amses K."/>
            <person name="Simmons R."/>
            <person name="Seto K."/>
            <person name="Myers J."/>
            <person name="Bonds A."/>
            <person name="Quandt C.A."/>
            <person name="Barry K."/>
            <person name="Liu P."/>
            <person name="Grigoriev I."/>
            <person name="Longcore J.E."/>
            <person name="James T.Y."/>
        </authorList>
    </citation>
    <scope>NUCLEOTIDE SEQUENCE</scope>
    <source>
        <strain evidence="5">JEL0513</strain>
    </source>
</reference>
<comment type="caution">
    <text evidence="5">The sequence shown here is derived from an EMBL/GenBank/DDBJ whole genome shotgun (WGS) entry which is preliminary data.</text>
</comment>
<feature type="region of interest" description="Disordered" evidence="3">
    <location>
        <begin position="220"/>
        <end position="240"/>
    </location>
</feature>
<sequence length="456" mass="50250">MEEASSNTDFSLAKASTAASHSSLNSTPSNNIGNVSSNTSVTQTGNGTDKRTMFDADIDADFVLDGASTVSDSLSSASSSGTSTSSSSSANSASKSRVVGSKNTANSPNSHTETTAETPKVHQDEIHYKKNAAAAARIKPSLRDRVAFYEKVVAGNTLNFGPGKNNKSFRRDALPRFSKSATSRLLEKYQQRLGLVKKENALLAAVQMLPVSKLVVAQHEQQQSKKQSENAGNQTQTHQQEQKVMVDSVLQKKYIPLLQTFNKNPVQLRHRRNINSSSGNKIVSIDQHDFDESWLRIIKMIAAKKKCLAILLESHINPTPLDSDHPIRQIFEPPVDYFETKEEVHLFVELPGTRTEDVDIEILKNGEEILIQGFVMGFLTETFRDDEIICSKKEIRSGKFWRRIAIPVGIVPFHSAATMFNGVLHLRVQKKSAETSTDSDIVNSTVTIETTVQETD</sequence>
<dbReference type="EMBL" id="JADGJH010000285">
    <property type="protein sequence ID" value="KAJ3131660.1"/>
    <property type="molecule type" value="Genomic_DNA"/>
</dbReference>
<feature type="compositionally biased region" description="Polar residues" evidence="3">
    <location>
        <begin position="230"/>
        <end position="239"/>
    </location>
</feature>
<feature type="compositionally biased region" description="Polar residues" evidence="3">
    <location>
        <begin position="101"/>
        <end position="117"/>
    </location>
</feature>
<keyword evidence="6" id="KW-1185">Reference proteome</keyword>
<dbReference type="SUPFAM" id="SSF49764">
    <property type="entry name" value="HSP20-like chaperones"/>
    <property type="match status" value="1"/>
</dbReference>
<feature type="region of interest" description="Disordered" evidence="3">
    <location>
        <begin position="73"/>
        <end position="123"/>
    </location>
</feature>
<evidence type="ECO:0000256" key="2">
    <source>
        <dbReference type="RuleBase" id="RU003616"/>
    </source>
</evidence>
<comment type="similarity">
    <text evidence="1 2">Belongs to the small heat shock protein (HSP20) family.</text>
</comment>
<protein>
    <recommendedName>
        <fullName evidence="4">SHSP domain-containing protein</fullName>
    </recommendedName>
</protein>
<organism evidence="5 6">
    <name type="scientific">Physocladia obscura</name>
    <dbReference type="NCBI Taxonomy" id="109957"/>
    <lineage>
        <taxon>Eukaryota</taxon>
        <taxon>Fungi</taxon>
        <taxon>Fungi incertae sedis</taxon>
        <taxon>Chytridiomycota</taxon>
        <taxon>Chytridiomycota incertae sedis</taxon>
        <taxon>Chytridiomycetes</taxon>
        <taxon>Chytridiales</taxon>
        <taxon>Chytriomycetaceae</taxon>
        <taxon>Physocladia</taxon>
    </lineage>
</organism>
<feature type="region of interest" description="Disordered" evidence="3">
    <location>
        <begin position="1"/>
        <end position="48"/>
    </location>
</feature>
<dbReference type="InterPro" id="IPR008978">
    <property type="entry name" value="HSP20-like_chaperone"/>
</dbReference>
<feature type="compositionally biased region" description="Polar residues" evidence="3">
    <location>
        <begin position="1"/>
        <end position="10"/>
    </location>
</feature>
<dbReference type="CDD" id="cd06464">
    <property type="entry name" value="ACD_sHsps-like"/>
    <property type="match status" value="1"/>
</dbReference>